<evidence type="ECO:0000313" key="1">
    <source>
        <dbReference type="EMBL" id="KAI3356908.1"/>
    </source>
</evidence>
<comment type="caution">
    <text evidence="1">The sequence shown here is derived from an EMBL/GenBank/DDBJ whole genome shotgun (WGS) entry which is preliminary data.</text>
</comment>
<sequence>MIEEKRRTEGGGSDGLRFQPLPFSASSHLLTITQGRCSVADYTLEFWTLAAEVDWTEDSLLTSASVILAQFSPGLLNHLWDHHLSDLALKEPMQVGGAHLSLEERNRQLQAVSMGVLAGQIQNPSGSQPRFQILATVCFQLQRQSLQALIDSGAEESFIDEQATGQAGIPSEPLERPRNALAVDGRILGYPSYPSCYLCLVSPHYHPQVELPYHLILQWSQWTCREFPPAITILRAEANNDICNRELLAVKLALEEWQHWLEGSMQPLVVWTDHKNLSYIQTAKRLNSRQARWELLFSCFDFTLTYRPSSQNVKPGTLSQQFSVEEKALVPRRPGFRHWLALVRWSVTLTIVNRFSKVAHFVALTKLPTARDGSPHHPHCAPLRHPTEHCVGPGPFNSSHRVLLSAL</sequence>
<organism evidence="1 2">
    <name type="scientific">Scortum barcoo</name>
    <name type="common">barcoo grunter</name>
    <dbReference type="NCBI Taxonomy" id="214431"/>
    <lineage>
        <taxon>Eukaryota</taxon>
        <taxon>Metazoa</taxon>
        <taxon>Chordata</taxon>
        <taxon>Craniata</taxon>
        <taxon>Vertebrata</taxon>
        <taxon>Euteleostomi</taxon>
        <taxon>Actinopterygii</taxon>
        <taxon>Neopterygii</taxon>
        <taxon>Teleostei</taxon>
        <taxon>Neoteleostei</taxon>
        <taxon>Acanthomorphata</taxon>
        <taxon>Eupercaria</taxon>
        <taxon>Centrarchiformes</taxon>
        <taxon>Terapontoidei</taxon>
        <taxon>Terapontidae</taxon>
        <taxon>Scortum</taxon>
    </lineage>
</organism>
<dbReference type="EMBL" id="CM041549">
    <property type="protein sequence ID" value="KAI3356908.1"/>
    <property type="molecule type" value="Genomic_DNA"/>
</dbReference>
<proteinExistence type="predicted"/>
<evidence type="ECO:0000313" key="2">
    <source>
        <dbReference type="Proteomes" id="UP000831701"/>
    </source>
</evidence>
<protein>
    <submittedName>
        <fullName evidence="1">Uncharacterized protein</fullName>
    </submittedName>
</protein>
<accession>A0ACB8VNS9</accession>
<gene>
    <name evidence="1" type="ORF">L3Q82_003557</name>
</gene>
<dbReference type="Proteomes" id="UP000831701">
    <property type="component" value="Chromosome 19"/>
</dbReference>
<reference evidence="1" key="1">
    <citation type="submission" date="2022-04" db="EMBL/GenBank/DDBJ databases">
        <title>Jade perch genome.</title>
        <authorList>
            <person name="Chao B."/>
        </authorList>
    </citation>
    <scope>NUCLEOTIDE SEQUENCE</scope>
    <source>
        <strain evidence="1">CB-2022</strain>
    </source>
</reference>
<keyword evidence="2" id="KW-1185">Reference proteome</keyword>
<name>A0ACB8VNS9_9TELE</name>